<dbReference type="Gene3D" id="1.25.40.10">
    <property type="entry name" value="Tetratricopeptide repeat domain"/>
    <property type="match status" value="1"/>
</dbReference>
<dbReference type="AlphaFoldDB" id="A0A8H3FCG5"/>
<dbReference type="EMBL" id="CAJPDT010000020">
    <property type="protein sequence ID" value="CAF9918276.1"/>
    <property type="molecule type" value="Genomic_DNA"/>
</dbReference>
<reference evidence="2" key="1">
    <citation type="submission" date="2021-03" db="EMBL/GenBank/DDBJ databases">
        <authorList>
            <person name="Tagirdzhanova G."/>
        </authorList>
    </citation>
    <scope>NUCLEOTIDE SEQUENCE</scope>
</reference>
<proteinExistence type="predicted"/>
<name>A0A8H3FCG5_9LECA</name>
<evidence type="ECO:0000313" key="3">
    <source>
        <dbReference type="Proteomes" id="UP000664534"/>
    </source>
</evidence>
<sequence length="172" mass="19481">MTPTNNCFRAGKQSIPNGRKALVMITNLRCCRFKIWPLNYAAKGEWEAVREIHRRMLSRKEKTLGADDPSTKMTREALASIEQTLGCYKTEANGKKNTPGFDVNKIYANWEKSLGPGHDVTKKSMRNRIATVKYLERNRGSEDSKTIKAKEALRSAMRRSEAEQRAERGSGS</sequence>
<dbReference type="InterPro" id="IPR011990">
    <property type="entry name" value="TPR-like_helical_dom_sf"/>
</dbReference>
<evidence type="ECO:0000256" key="1">
    <source>
        <dbReference type="SAM" id="MobiDB-lite"/>
    </source>
</evidence>
<organism evidence="2 3">
    <name type="scientific">Imshaugia aleurites</name>
    <dbReference type="NCBI Taxonomy" id="172621"/>
    <lineage>
        <taxon>Eukaryota</taxon>
        <taxon>Fungi</taxon>
        <taxon>Dikarya</taxon>
        <taxon>Ascomycota</taxon>
        <taxon>Pezizomycotina</taxon>
        <taxon>Lecanoromycetes</taxon>
        <taxon>OSLEUM clade</taxon>
        <taxon>Lecanoromycetidae</taxon>
        <taxon>Lecanorales</taxon>
        <taxon>Lecanorineae</taxon>
        <taxon>Parmeliaceae</taxon>
        <taxon>Imshaugia</taxon>
    </lineage>
</organism>
<accession>A0A8H3FCG5</accession>
<evidence type="ECO:0000313" key="2">
    <source>
        <dbReference type="EMBL" id="CAF9918276.1"/>
    </source>
</evidence>
<protein>
    <submittedName>
        <fullName evidence="2">Uncharacterized protein</fullName>
    </submittedName>
</protein>
<feature type="region of interest" description="Disordered" evidence="1">
    <location>
        <begin position="138"/>
        <end position="172"/>
    </location>
</feature>
<comment type="caution">
    <text evidence="2">The sequence shown here is derived from an EMBL/GenBank/DDBJ whole genome shotgun (WGS) entry which is preliminary data.</text>
</comment>
<dbReference type="OrthoDB" id="5986190at2759"/>
<gene>
    <name evidence="2" type="ORF">IMSHALPRED_004265</name>
</gene>
<dbReference type="Proteomes" id="UP000664534">
    <property type="component" value="Unassembled WGS sequence"/>
</dbReference>
<keyword evidence="3" id="KW-1185">Reference proteome</keyword>